<dbReference type="InterPro" id="IPR008250">
    <property type="entry name" value="ATPase_P-typ_transduc_dom_A_sf"/>
</dbReference>
<dbReference type="SUPFAM" id="SSF55008">
    <property type="entry name" value="HMA, heavy metal-associated domain"/>
    <property type="match status" value="1"/>
</dbReference>
<comment type="catalytic activity">
    <reaction evidence="10">
        <text>ATP + H2O = ADP + phosphate + H(+)</text>
        <dbReference type="Rhea" id="RHEA:13065"/>
        <dbReference type="ChEBI" id="CHEBI:15377"/>
        <dbReference type="ChEBI" id="CHEBI:15378"/>
        <dbReference type="ChEBI" id="CHEBI:30616"/>
        <dbReference type="ChEBI" id="CHEBI:43474"/>
        <dbReference type="ChEBI" id="CHEBI:456216"/>
    </reaction>
</comment>
<evidence type="ECO:0000256" key="2">
    <source>
        <dbReference type="ARBA" id="ARBA00006024"/>
    </source>
</evidence>
<keyword evidence="9 12" id="KW-0472">Membrane</keyword>
<dbReference type="Pfam" id="PF00702">
    <property type="entry name" value="Hydrolase"/>
    <property type="match status" value="1"/>
</dbReference>
<dbReference type="GO" id="GO:0055070">
    <property type="term" value="P:copper ion homeostasis"/>
    <property type="evidence" value="ECO:0007669"/>
    <property type="project" value="TreeGrafter"/>
</dbReference>
<dbReference type="GO" id="GO:0005886">
    <property type="term" value="C:plasma membrane"/>
    <property type="evidence" value="ECO:0007669"/>
    <property type="project" value="UniProtKB-SubCell"/>
</dbReference>
<dbReference type="FunFam" id="2.70.150.10:FF:000002">
    <property type="entry name" value="Copper-transporting ATPase 1, putative"/>
    <property type="match status" value="1"/>
</dbReference>
<dbReference type="SFLD" id="SFLDG00002">
    <property type="entry name" value="C1.7:_P-type_atpase_like"/>
    <property type="match status" value="1"/>
</dbReference>
<dbReference type="CDD" id="cd02094">
    <property type="entry name" value="P-type_ATPase_Cu-like"/>
    <property type="match status" value="1"/>
</dbReference>
<dbReference type="InterPro" id="IPR018303">
    <property type="entry name" value="ATPase_P-typ_P_site"/>
</dbReference>
<comment type="caution">
    <text evidence="14">The sequence shown here is derived from an EMBL/GenBank/DDBJ whole genome shotgun (WGS) entry which is preliminary data.</text>
</comment>
<dbReference type="AlphaFoldDB" id="A0A919JT60"/>
<dbReference type="InterPro" id="IPR001757">
    <property type="entry name" value="P_typ_ATPase"/>
</dbReference>
<dbReference type="NCBIfam" id="TIGR01511">
    <property type="entry name" value="ATPase-IB1_Cu"/>
    <property type="match status" value="1"/>
</dbReference>
<keyword evidence="4 12" id="KW-0479">Metal-binding</keyword>
<dbReference type="InterPro" id="IPR023299">
    <property type="entry name" value="ATPase_P-typ_cyto_dom_N"/>
</dbReference>
<dbReference type="Gene3D" id="2.70.150.10">
    <property type="entry name" value="Calcium-transporting ATPase, cytoplasmic transduction domain A"/>
    <property type="match status" value="1"/>
</dbReference>
<feature type="transmembrane region" description="Helical" evidence="12">
    <location>
        <begin position="153"/>
        <end position="175"/>
    </location>
</feature>
<dbReference type="SUPFAM" id="SSF81653">
    <property type="entry name" value="Calcium ATPase, transduction domain A"/>
    <property type="match status" value="1"/>
</dbReference>
<dbReference type="InterPro" id="IPR036412">
    <property type="entry name" value="HAD-like_sf"/>
</dbReference>
<dbReference type="GO" id="GO:0005524">
    <property type="term" value="F:ATP binding"/>
    <property type="evidence" value="ECO:0007669"/>
    <property type="project" value="UniProtKB-UniRule"/>
</dbReference>
<dbReference type="PROSITE" id="PS50846">
    <property type="entry name" value="HMA_2"/>
    <property type="match status" value="1"/>
</dbReference>
<comment type="subcellular location">
    <subcellularLocation>
        <location evidence="1">Cell membrane</location>
        <topology evidence="1">Multi-pass membrane protein</topology>
    </subcellularLocation>
</comment>
<dbReference type="InterPro" id="IPR044492">
    <property type="entry name" value="P_typ_ATPase_HD_dom"/>
</dbReference>
<dbReference type="Gene3D" id="3.30.70.100">
    <property type="match status" value="1"/>
</dbReference>
<evidence type="ECO:0000256" key="5">
    <source>
        <dbReference type="ARBA" id="ARBA00022741"/>
    </source>
</evidence>
<dbReference type="EMBL" id="BOMV01000001">
    <property type="protein sequence ID" value="GIE92733.1"/>
    <property type="molecule type" value="Genomic_DNA"/>
</dbReference>
<dbReference type="SFLD" id="SFLDF00027">
    <property type="entry name" value="p-type_atpase"/>
    <property type="match status" value="1"/>
</dbReference>
<dbReference type="PROSITE" id="PS00154">
    <property type="entry name" value="ATPASE_E1_E2"/>
    <property type="match status" value="1"/>
</dbReference>
<feature type="transmembrane region" description="Helical" evidence="12">
    <location>
        <begin position="195"/>
        <end position="215"/>
    </location>
</feature>
<keyword evidence="15" id="KW-1185">Reference proteome</keyword>
<evidence type="ECO:0000313" key="15">
    <source>
        <dbReference type="Proteomes" id="UP000636960"/>
    </source>
</evidence>
<dbReference type="GO" id="GO:0043682">
    <property type="term" value="F:P-type divalent copper transporter activity"/>
    <property type="evidence" value="ECO:0007669"/>
    <property type="project" value="TreeGrafter"/>
</dbReference>
<dbReference type="PRINTS" id="PR00120">
    <property type="entry name" value="HATPASE"/>
</dbReference>
<evidence type="ECO:0000256" key="9">
    <source>
        <dbReference type="ARBA" id="ARBA00023136"/>
    </source>
</evidence>
<dbReference type="PANTHER" id="PTHR43520">
    <property type="entry name" value="ATP7, ISOFORM B"/>
    <property type="match status" value="1"/>
</dbReference>
<organism evidence="14 15">
    <name type="scientific">Paractinoplanes rishiriensis</name>
    <dbReference type="NCBI Taxonomy" id="1050105"/>
    <lineage>
        <taxon>Bacteria</taxon>
        <taxon>Bacillati</taxon>
        <taxon>Actinomycetota</taxon>
        <taxon>Actinomycetes</taxon>
        <taxon>Micromonosporales</taxon>
        <taxon>Micromonosporaceae</taxon>
        <taxon>Paractinoplanes</taxon>
    </lineage>
</organism>
<dbReference type="SUPFAM" id="SSF56784">
    <property type="entry name" value="HAD-like"/>
    <property type="match status" value="1"/>
</dbReference>
<keyword evidence="7" id="KW-1278">Translocase</keyword>
<dbReference type="InterPro" id="IPR027256">
    <property type="entry name" value="P-typ_ATPase_IB"/>
</dbReference>
<feature type="transmembrane region" description="Helical" evidence="12">
    <location>
        <begin position="93"/>
        <end position="113"/>
    </location>
</feature>
<feature type="transmembrane region" description="Helical" evidence="12">
    <location>
        <begin position="713"/>
        <end position="731"/>
    </location>
</feature>
<protein>
    <recommendedName>
        <fullName evidence="11">Cation-transporting P-type ATPase B</fullName>
    </recommendedName>
</protein>
<dbReference type="RefSeq" id="WP_203778471.1">
    <property type="nucleotide sequence ID" value="NZ_BOMV01000001.1"/>
</dbReference>
<feature type="domain" description="HMA" evidence="13">
    <location>
        <begin position="12"/>
        <end position="76"/>
    </location>
</feature>
<accession>A0A919JT60</accession>
<evidence type="ECO:0000256" key="3">
    <source>
        <dbReference type="ARBA" id="ARBA00022692"/>
    </source>
</evidence>
<keyword evidence="12" id="KW-1003">Cell membrane</keyword>
<dbReference type="InterPro" id="IPR036163">
    <property type="entry name" value="HMA_dom_sf"/>
</dbReference>
<feature type="transmembrane region" description="Helical" evidence="12">
    <location>
        <begin position="349"/>
        <end position="369"/>
    </location>
</feature>
<keyword evidence="8 12" id="KW-1133">Transmembrane helix</keyword>
<dbReference type="CDD" id="cd00371">
    <property type="entry name" value="HMA"/>
    <property type="match status" value="1"/>
</dbReference>
<dbReference type="Pfam" id="PF00403">
    <property type="entry name" value="HMA"/>
    <property type="match status" value="1"/>
</dbReference>
<evidence type="ECO:0000256" key="12">
    <source>
        <dbReference type="RuleBase" id="RU362081"/>
    </source>
</evidence>
<dbReference type="NCBIfam" id="TIGR01494">
    <property type="entry name" value="ATPase_P-type"/>
    <property type="match status" value="1"/>
</dbReference>
<feature type="transmembrane region" description="Helical" evidence="12">
    <location>
        <begin position="119"/>
        <end position="141"/>
    </location>
</feature>
<dbReference type="FunFam" id="3.30.70.100:FF:000005">
    <property type="entry name" value="Copper-exporting P-type ATPase A"/>
    <property type="match status" value="1"/>
</dbReference>
<dbReference type="InterPro" id="IPR006121">
    <property type="entry name" value="HMA_dom"/>
</dbReference>
<dbReference type="GO" id="GO:0016887">
    <property type="term" value="F:ATP hydrolysis activity"/>
    <property type="evidence" value="ECO:0007669"/>
    <property type="project" value="InterPro"/>
</dbReference>
<evidence type="ECO:0000256" key="6">
    <source>
        <dbReference type="ARBA" id="ARBA00022840"/>
    </source>
</evidence>
<evidence type="ECO:0000256" key="4">
    <source>
        <dbReference type="ARBA" id="ARBA00022723"/>
    </source>
</evidence>
<name>A0A919JT60_9ACTN</name>
<dbReference type="SUPFAM" id="SSF81665">
    <property type="entry name" value="Calcium ATPase, transmembrane domain M"/>
    <property type="match status" value="1"/>
</dbReference>
<dbReference type="InterPro" id="IPR023298">
    <property type="entry name" value="ATPase_P-typ_TM_dom_sf"/>
</dbReference>
<dbReference type="PANTHER" id="PTHR43520:SF8">
    <property type="entry name" value="P-TYPE CU(+) TRANSPORTER"/>
    <property type="match status" value="1"/>
</dbReference>
<keyword evidence="3 12" id="KW-0812">Transmembrane</keyword>
<gene>
    <name evidence="14" type="ORF">Ari01nite_01980</name>
</gene>
<feature type="transmembrane region" description="Helical" evidence="12">
    <location>
        <begin position="375"/>
        <end position="398"/>
    </location>
</feature>
<evidence type="ECO:0000256" key="7">
    <source>
        <dbReference type="ARBA" id="ARBA00022967"/>
    </source>
</evidence>
<dbReference type="PRINTS" id="PR00119">
    <property type="entry name" value="CATATPASE"/>
</dbReference>
<dbReference type="PROSITE" id="PS01047">
    <property type="entry name" value="HMA_1"/>
    <property type="match status" value="1"/>
</dbReference>
<evidence type="ECO:0000256" key="1">
    <source>
        <dbReference type="ARBA" id="ARBA00004651"/>
    </source>
</evidence>
<dbReference type="Proteomes" id="UP000636960">
    <property type="component" value="Unassembled WGS sequence"/>
</dbReference>
<dbReference type="Gene3D" id="3.40.50.1000">
    <property type="entry name" value="HAD superfamily/HAD-like"/>
    <property type="match status" value="1"/>
</dbReference>
<dbReference type="InterPro" id="IPR017969">
    <property type="entry name" value="Heavy-metal-associated_CS"/>
</dbReference>
<evidence type="ECO:0000256" key="10">
    <source>
        <dbReference type="ARBA" id="ARBA00049360"/>
    </source>
</evidence>
<evidence type="ECO:0000256" key="8">
    <source>
        <dbReference type="ARBA" id="ARBA00022989"/>
    </source>
</evidence>
<evidence type="ECO:0000259" key="13">
    <source>
        <dbReference type="PROSITE" id="PS50846"/>
    </source>
</evidence>
<feature type="transmembrane region" description="Helical" evidence="12">
    <location>
        <begin position="690"/>
        <end position="707"/>
    </location>
</feature>
<dbReference type="GO" id="GO:0005507">
    <property type="term" value="F:copper ion binding"/>
    <property type="evidence" value="ECO:0007669"/>
    <property type="project" value="TreeGrafter"/>
</dbReference>
<keyword evidence="5 12" id="KW-0547">Nucleotide-binding</keyword>
<proteinExistence type="inferred from homology"/>
<reference evidence="14" key="1">
    <citation type="submission" date="2021-01" db="EMBL/GenBank/DDBJ databases">
        <title>Whole genome shotgun sequence of Actinoplanes rishiriensis NBRC 108556.</title>
        <authorList>
            <person name="Komaki H."/>
            <person name="Tamura T."/>
        </authorList>
    </citation>
    <scope>NUCLEOTIDE SEQUENCE</scope>
    <source>
        <strain evidence="14">NBRC 108556</strain>
    </source>
</reference>
<dbReference type="InterPro" id="IPR059000">
    <property type="entry name" value="ATPase_P-type_domA"/>
</dbReference>
<comment type="similarity">
    <text evidence="2 12">Belongs to the cation transport ATPase (P-type) (TC 3.A.3) family. Type IB subfamily.</text>
</comment>
<keyword evidence="6 12" id="KW-0067">ATP-binding</keyword>
<dbReference type="Pfam" id="PF00122">
    <property type="entry name" value="E1-E2_ATPase"/>
    <property type="match status" value="1"/>
</dbReference>
<evidence type="ECO:0000256" key="11">
    <source>
        <dbReference type="ARBA" id="ARBA00074171"/>
    </source>
</evidence>
<evidence type="ECO:0000313" key="14">
    <source>
        <dbReference type="EMBL" id="GIE92733.1"/>
    </source>
</evidence>
<dbReference type="NCBIfam" id="TIGR01525">
    <property type="entry name" value="ATPase-IB_hvy"/>
    <property type="match status" value="1"/>
</dbReference>
<dbReference type="SFLD" id="SFLDS00003">
    <property type="entry name" value="Haloacid_Dehalogenase"/>
    <property type="match status" value="1"/>
</dbReference>
<dbReference type="InterPro" id="IPR023214">
    <property type="entry name" value="HAD_sf"/>
</dbReference>
<dbReference type="Gene3D" id="3.40.1110.10">
    <property type="entry name" value="Calcium-transporting ATPase, cytoplasmic domain N"/>
    <property type="match status" value="1"/>
</dbReference>
<sequence length="750" mass="77728">MATVRPLQQAPNQIELSIGGMTCASCASRIEKKLNRMDGVTATVNYATEKASVAYHDGVTPDDLIATVEKTGYTAALPMPAPDDSLRSLRIRLFTAIVLSVPVVVLAMVPAWQFTHWQWLSLTLAAPVVVHGGLPFHQAAWTNLRHGAATMDTLVSLGTLAAFGWSLWALFFGTAGTPGMTHPFTLDITRTDGSGAIYLEAAAGVTTFILAGRYFEARSKRRAGAALRALLEIGAKDVTVLRDGSERRIPIADLAVGDVFAVRPGEKIATDGVVEDGASAVDASMLTGESVPVEVGPGDAVVGATVNAGGRLVVRAIRVGADTQLAQMAKLVEQAQTGKAAAQRLADRISGVFVPIVIALAAATLGWWVGTGSGWTAAFTAAVAVLIIACPCALGLATPTALLVGTGRGAQLGILIKGPEVLESTRTVDTIVLDKTGTVTTGRMTLADAVPAPGQDREELLRLAAAVEAASEHPIAQAIVRAGADRSPLPPVTGFANLEGLGVTGTVEGRTVLVGRPQLLRDRGYRVPAEVEQAMVAAQAAGQTAVVAGWDGAARGILTVADTVKPTSREAITALRRLGLTPVLLTGDNETVARAVAAEVGIDEVIAEVLPADKVDVVKRLQADGKVVAAAGDGVNDAAMLAQADLGLAMGTGTDVAIEASDLTLVRGDLLAAVDAIRLSRRTLRIIKSNLFWAFAYNVAALPLAAAGLLNPMIAGAAMAFSSVFVVGNSLRLRRFAGVKRVARPRGSSW</sequence>